<evidence type="ECO:0000256" key="1">
    <source>
        <dbReference type="SAM" id="Phobius"/>
    </source>
</evidence>
<feature type="transmembrane region" description="Helical" evidence="1">
    <location>
        <begin position="217"/>
        <end position="237"/>
    </location>
</feature>
<protein>
    <recommendedName>
        <fullName evidence="4">DUF4239 domain-containing protein</fullName>
    </recommendedName>
</protein>
<organism evidence="2 3">
    <name type="scientific">Trinickia caryophylli</name>
    <name type="common">Paraburkholderia caryophylli</name>
    <dbReference type="NCBI Taxonomy" id="28094"/>
    <lineage>
        <taxon>Bacteria</taxon>
        <taxon>Pseudomonadati</taxon>
        <taxon>Pseudomonadota</taxon>
        <taxon>Betaproteobacteria</taxon>
        <taxon>Burkholderiales</taxon>
        <taxon>Burkholderiaceae</taxon>
        <taxon>Trinickia</taxon>
    </lineage>
</organism>
<feature type="transmembrane region" description="Helical" evidence="1">
    <location>
        <begin position="37"/>
        <end position="59"/>
    </location>
</feature>
<keyword evidence="1" id="KW-1133">Transmembrane helix</keyword>
<feature type="transmembrane region" description="Helical" evidence="1">
    <location>
        <begin position="193"/>
        <end position="211"/>
    </location>
</feature>
<dbReference type="OrthoDB" id="4711656at2"/>
<dbReference type="EMBL" id="FXAH01000008">
    <property type="protein sequence ID" value="SMF48122.1"/>
    <property type="molecule type" value="Genomic_DNA"/>
</dbReference>
<dbReference type="Proteomes" id="UP000192911">
    <property type="component" value="Unassembled WGS sequence"/>
</dbReference>
<gene>
    <name evidence="2" type="ORF">SAMN06295900_10824</name>
</gene>
<name>A0A1X7F9A0_TRICW</name>
<dbReference type="Pfam" id="PF14023">
    <property type="entry name" value="Bestrophin-like"/>
    <property type="match status" value="1"/>
</dbReference>
<dbReference type="AlphaFoldDB" id="A0A1X7F9A0"/>
<keyword evidence="1" id="KW-0812">Transmembrane</keyword>
<evidence type="ECO:0000313" key="3">
    <source>
        <dbReference type="Proteomes" id="UP000192911"/>
    </source>
</evidence>
<sequence length="263" mass="28982">MSEIESALLVFLLVLAATTVGVVLRPRLPEEHKADETVQLIQLVIGMLVTFAALVLGLLTAAAKDSFDTVAADFRQHAAQLIQLDAQLRDYGPDTDVARRLLRDYTAAIVASTWQEKNGRAENDGHNELPGQQLEDARLGQTLRAAGREVRRLEPRDTYHRKLADEALASLIQLDHERWKLIEEARSSISKPFFAMLTFWLMAIFLSFGLIAPRNALALVTITLGALSIASAIYVIVDLETPLSGSFSISGEPMRDALAHLSR</sequence>
<keyword evidence="3" id="KW-1185">Reference proteome</keyword>
<dbReference type="InterPro" id="IPR025333">
    <property type="entry name" value="DUF4239"/>
</dbReference>
<dbReference type="RefSeq" id="WP_085228380.1">
    <property type="nucleotide sequence ID" value="NZ_BSQD01000010.1"/>
</dbReference>
<proteinExistence type="predicted"/>
<dbReference type="GeneID" id="95550188"/>
<accession>A0A1X7F9A0</accession>
<evidence type="ECO:0000313" key="2">
    <source>
        <dbReference type="EMBL" id="SMF48122.1"/>
    </source>
</evidence>
<keyword evidence="1" id="KW-0472">Membrane</keyword>
<evidence type="ECO:0008006" key="4">
    <source>
        <dbReference type="Google" id="ProtNLM"/>
    </source>
</evidence>
<reference evidence="3" key="1">
    <citation type="submission" date="2017-04" db="EMBL/GenBank/DDBJ databases">
        <authorList>
            <person name="Varghese N."/>
            <person name="Submissions S."/>
        </authorList>
    </citation>
    <scope>NUCLEOTIDE SEQUENCE [LARGE SCALE GENOMIC DNA]</scope>
    <source>
        <strain evidence="3">Ballard 720</strain>
    </source>
</reference>